<reference evidence="1 2" key="1">
    <citation type="submission" date="2018-10" db="EMBL/GenBank/DDBJ databases">
        <title>Genomic Encyclopedia of Archaeal and Bacterial Type Strains, Phase II (KMG-II): from individual species to whole genera.</title>
        <authorList>
            <person name="Goeker M."/>
        </authorList>
    </citation>
    <scope>NUCLEOTIDE SEQUENCE [LARGE SCALE GENOMIC DNA]</scope>
    <source>
        <strain evidence="1 2">DSM 14954</strain>
    </source>
</reference>
<name>A0A660LGY6_9ACTN</name>
<protein>
    <submittedName>
        <fullName evidence="1">Uncharacterized protein</fullName>
    </submittedName>
</protein>
<gene>
    <name evidence="1" type="ORF">C8N24_2993</name>
</gene>
<dbReference type="EMBL" id="RBIL01000001">
    <property type="protein sequence ID" value="RKQ93133.1"/>
    <property type="molecule type" value="Genomic_DNA"/>
</dbReference>
<dbReference type="AlphaFoldDB" id="A0A660LGY6"/>
<organism evidence="1 2">
    <name type="scientific">Solirubrobacter pauli</name>
    <dbReference type="NCBI Taxonomy" id="166793"/>
    <lineage>
        <taxon>Bacteria</taxon>
        <taxon>Bacillati</taxon>
        <taxon>Actinomycetota</taxon>
        <taxon>Thermoleophilia</taxon>
        <taxon>Solirubrobacterales</taxon>
        <taxon>Solirubrobacteraceae</taxon>
        <taxon>Solirubrobacter</taxon>
    </lineage>
</organism>
<dbReference type="RefSeq" id="WP_121250975.1">
    <property type="nucleotide sequence ID" value="NZ_RBIL01000001.1"/>
</dbReference>
<sequence length="87" mass="8880">MALRKQKSRKQQVAELAVDYLKIKTATKAAKGGAKGAKKAAKGTAVYKVAKKTPIVKRIPVVVGAGVAALVATKVVKGRGGGEPTPA</sequence>
<dbReference type="Proteomes" id="UP000278962">
    <property type="component" value="Unassembled WGS sequence"/>
</dbReference>
<evidence type="ECO:0000313" key="2">
    <source>
        <dbReference type="Proteomes" id="UP000278962"/>
    </source>
</evidence>
<comment type="caution">
    <text evidence="1">The sequence shown here is derived from an EMBL/GenBank/DDBJ whole genome shotgun (WGS) entry which is preliminary data.</text>
</comment>
<keyword evidence="2" id="KW-1185">Reference proteome</keyword>
<evidence type="ECO:0000313" key="1">
    <source>
        <dbReference type="EMBL" id="RKQ93133.1"/>
    </source>
</evidence>
<proteinExistence type="predicted"/>
<accession>A0A660LGY6</accession>